<name>A0A9W7L4C1_9STRA</name>
<gene>
    <name evidence="3" type="ORF">TrCOL_g9464</name>
</gene>
<keyword evidence="1" id="KW-0175">Coiled coil</keyword>
<dbReference type="PANTHER" id="PTHR23159">
    <property type="entry name" value="CENTROSOMAL PROTEIN 2"/>
    <property type="match status" value="1"/>
</dbReference>
<feature type="coiled-coil region" evidence="1">
    <location>
        <begin position="646"/>
        <end position="680"/>
    </location>
</feature>
<evidence type="ECO:0000313" key="4">
    <source>
        <dbReference type="Proteomes" id="UP001165065"/>
    </source>
</evidence>
<dbReference type="EMBL" id="BRYA01000640">
    <property type="protein sequence ID" value="GMI27195.1"/>
    <property type="molecule type" value="Genomic_DNA"/>
</dbReference>
<dbReference type="PANTHER" id="PTHR23159:SF31">
    <property type="entry name" value="CENTROSOME-ASSOCIATED PROTEIN CEP250 ISOFORM X1"/>
    <property type="match status" value="1"/>
</dbReference>
<evidence type="ECO:0000313" key="3">
    <source>
        <dbReference type="EMBL" id="GMI27195.1"/>
    </source>
</evidence>
<feature type="compositionally biased region" description="Polar residues" evidence="2">
    <location>
        <begin position="88"/>
        <end position="108"/>
    </location>
</feature>
<keyword evidence="4" id="KW-1185">Reference proteome</keyword>
<proteinExistence type="predicted"/>
<evidence type="ECO:0000256" key="1">
    <source>
        <dbReference type="SAM" id="Coils"/>
    </source>
</evidence>
<feature type="coiled-coil region" evidence="1">
    <location>
        <begin position="304"/>
        <end position="331"/>
    </location>
</feature>
<feature type="coiled-coil region" evidence="1">
    <location>
        <begin position="399"/>
        <end position="496"/>
    </location>
</feature>
<evidence type="ECO:0000256" key="2">
    <source>
        <dbReference type="SAM" id="MobiDB-lite"/>
    </source>
</evidence>
<reference evidence="4" key="1">
    <citation type="journal article" date="2023" name="Commun. Biol.">
        <title>Genome analysis of Parmales, the sister group of diatoms, reveals the evolutionary specialization of diatoms from phago-mixotrophs to photoautotrophs.</title>
        <authorList>
            <person name="Ban H."/>
            <person name="Sato S."/>
            <person name="Yoshikawa S."/>
            <person name="Yamada K."/>
            <person name="Nakamura Y."/>
            <person name="Ichinomiya M."/>
            <person name="Sato N."/>
            <person name="Blanc-Mathieu R."/>
            <person name="Endo H."/>
            <person name="Kuwata A."/>
            <person name="Ogata H."/>
        </authorList>
    </citation>
    <scope>NUCLEOTIDE SEQUENCE [LARGE SCALE GENOMIC DNA]</scope>
</reference>
<feature type="coiled-coil region" evidence="1">
    <location>
        <begin position="524"/>
        <end position="615"/>
    </location>
</feature>
<feature type="compositionally biased region" description="Low complexity" evidence="2">
    <location>
        <begin position="72"/>
        <end position="87"/>
    </location>
</feature>
<organism evidence="3 4">
    <name type="scientific">Triparma columacea</name>
    <dbReference type="NCBI Taxonomy" id="722753"/>
    <lineage>
        <taxon>Eukaryota</taxon>
        <taxon>Sar</taxon>
        <taxon>Stramenopiles</taxon>
        <taxon>Ochrophyta</taxon>
        <taxon>Bolidophyceae</taxon>
        <taxon>Parmales</taxon>
        <taxon>Triparmaceae</taxon>
        <taxon>Triparma</taxon>
    </lineage>
</organism>
<dbReference type="OrthoDB" id="201675at2759"/>
<feature type="compositionally biased region" description="Basic and acidic residues" evidence="2">
    <location>
        <begin position="1"/>
        <end position="12"/>
    </location>
</feature>
<feature type="region of interest" description="Disordered" evidence="2">
    <location>
        <begin position="1"/>
        <end position="108"/>
    </location>
</feature>
<accession>A0A9W7L4C1</accession>
<dbReference type="AlphaFoldDB" id="A0A9W7L4C1"/>
<sequence>MEGIHKRLENMQRRGSISKLMQAGMTEEEAEKLCSPSLSVAIPPSDPSPSKKLGSNRGASTPSSRRLYPRKQSISQIQDSDPSQRSPAFSSSPPKAQSFVSPSQSGDTESVIAQIIQSPRHKIATEIHKRDSAIASLKRNVQHLTRKSKDAESELGSLQLSVSSLESLNESLRSRLSTSPSVTPSTLPTRKVSVFAARKGPPPSFGQSPVSLNQVSKEDHARVLSKVESLERKVKDQLIQMNLSASNNKKLREQLVEKEGKLKAREGAEEKLGKLLEEEAAKSARLSDMLSEGERSRKGEMQDLAAYKTQVQNMSENVNFLKERMEKDRLQHLKERGGLLDEMKKLRETVSSQETLFGQAQEEISTLLISTSNFKHQIDSLNDIMAHLSSEKASLESSLNQSKLLISSLTLENDKLEKESRQNRAGIEKEKRQRQSSVIKLAEIMQQAKAGEAEIKRRELERSRMSSVISSLNAEKEMLEEKVMELNQRATKAEAKAAVRRPKASEDDTVNALQEARRGQDEALSILMKEKEELEGVLGREREEREEERKKLEGEHGKKTKAWERNLKEKVREVEELKKSFESSEVKVQEHLSVNARLQKTLTACKAELDSALKNSMASEALALRERVGSLESTVAGLELSRTGLAQEAKIHVEEMQQVSEELREASKEARRLGEILEDKDGDIMQLREESGKWKEAVDVMKSRVGKLIERVKEVEGETKGRIKEVGGGEGMEGQIFNWLFEKLVLDIKLMLLGEE</sequence>
<comment type="caution">
    <text evidence="3">The sequence shown here is derived from an EMBL/GenBank/DDBJ whole genome shotgun (WGS) entry which is preliminary data.</text>
</comment>
<dbReference type="Proteomes" id="UP001165065">
    <property type="component" value="Unassembled WGS sequence"/>
</dbReference>
<protein>
    <submittedName>
        <fullName evidence="3">Uncharacterized protein</fullName>
    </submittedName>
</protein>